<name>A0AAW1HFM2_POPJA</name>
<reference evidence="1 2" key="1">
    <citation type="journal article" date="2024" name="BMC Genomics">
        <title>De novo assembly and annotation of Popillia japonica's genome with initial clues to its potential as an invasive pest.</title>
        <authorList>
            <person name="Cucini C."/>
            <person name="Boschi S."/>
            <person name="Funari R."/>
            <person name="Cardaioli E."/>
            <person name="Iannotti N."/>
            <person name="Marturano G."/>
            <person name="Paoli F."/>
            <person name="Bruttini M."/>
            <person name="Carapelli A."/>
            <person name="Frati F."/>
            <person name="Nardi F."/>
        </authorList>
    </citation>
    <scope>NUCLEOTIDE SEQUENCE [LARGE SCALE GENOMIC DNA]</scope>
    <source>
        <strain evidence="1">DMR45628</strain>
    </source>
</reference>
<gene>
    <name evidence="1" type="ORF">QE152_g40621</name>
</gene>
<accession>A0AAW1HFM2</accession>
<evidence type="ECO:0000313" key="1">
    <source>
        <dbReference type="EMBL" id="KAK9675126.1"/>
    </source>
</evidence>
<evidence type="ECO:0000313" key="2">
    <source>
        <dbReference type="Proteomes" id="UP001458880"/>
    </source>
</evidence>
<sequence length="133" mass="15495">MELTNHQDQAEDAYESKTRVKKLATEDKTKLTYTFDLRQCLPTPAIVTSVAFYKRQLWTFNITRLRCDDSSSFNMMWHEAISGRGANNIAFCLFKHFTETISPEVEHIILYSDTCSGQNKNWHDHIHTYTIGE</sequence>
<feature type="non-terminal residue" evidence="1">
    <location>
        <position position="133"/>
    </location>
</feature>
<dbReference type="PANTHER" id="PTHR10773">
    <property type="entry name" value="DNA-DIRECTED RNA POLYMERASES I, II, AND III SUBUNIT RPABC2"/>
    <property type="match status" value="1"/>
</dbReference>
<comment type="caution">
    <text evidence="1">The sequence shown here is derived from an EMBL/GenBank/DDBJ whole genome shotgun (WGS) entry which is preliminary data.</text>
</comment>
<dbReference type="EMBL" id="JASPKY010001260">
    <property type="protein sequence ID" value="KAK9675126.1"/>
    <property type="molecule type" value="Genomic_DNA"/>
</dbReference>
<dbReference type="PANTHER" id="PTHR10773:SF19">
    <property type="match status" value="1"/>
</dbReference>
<dbReference type="Proteomes" id="UP001458880">
    <property type="component" value="Unassembled WGS sequence"/>
</dbReference>
<organism evidence="1 2">
    <name type="scientific">Popillia japonica</name>
    <name type="common">Japanese beetle</name>
    <dbReference type="NCBI Taxonomy" id="7064"/>
    <lineage>
        <taxon>Eukaryota</taxon>
        <taxon>Metazoa</taxon>
        <taxon>Ecdysozoa</taxon>
        <taxon>Arthropoda</taxon>
        <taxon>Hexapoda</taxon>
        <taxon>Insecta</taxon>
        <taxon>Pterygota</taxon>
        <taxon>Neoptera</taxon>
        <taxon>Endopterygota</taxon>
        <taxon>Coleoptera</taxon>
        <taxon>Polyphaga</taxon>
        <taxon>Scarabaeiformia</taxon>
        <taxon>Scarabaeidae</taxon>
        <taxon>Rutelinae</taxon>
        <taxon>Popillia</taxon>
    </lineage>
</organism>
<protein>
    <submittedName>
        <fullName evidence="1">Uncharacterized protein</fullName>
    </submittedName>
</protein>
<keyword evidence="2" id="KW-1185">Reference proteome</keyword>
<proteinExistence type="predicted"/>
<dbReference type="AlphaFoldDB" id="A0AAW1HFM2"/>